<protein>
    <submittedName>
        <fullName evidence="1">4-phytase/acid phosphatase</fullName>
        <ecNumber evidence="1">3.1.3.2</ecNumber>
        <ecNumber evidence="1">3.1.3.26</ecNumber>
    </submittedName>
</protein>
<evidence type="ECO:0000313" key="2">
    <source>
        <dbReference type="Proteomes" id="UP000557392"/>
    </source>
</evidence>
<dbReference type="RefSeq" id="WP_183998223.1">
    <property type="nucleotide sequence ID" value="NZ_JACIEH010000002.1"/>
</dbReference>
<dbReference type="EMBL" id="JACIEH010000002">
    <property type="protein sequence ID" value="MBB4098996.1"/>
    <property type="molecule type" value="Genomic_DNA"/>
</dbReference>
<accession>A0A7W6JSZ6</accession>
<dbReference type="Pfam" id="PF00328">
    <property type="entry name" value="His_Phos_2"/>
    <property type="match status" value="1"/>
</dbReference>
<dbReference type="GO" id="GO:0003993">
    <property type="term" value="F:acid phosphatase activity"/>
    <property type="evidence" value="ECO:0007669"/>
    <property type="project" value="UniProtKB-EC"/>
</dbReference>
<reference evidence="1 2" key="1">
    <citation type="submission" date="2020-08" db="EMBL/GenBank/DDBJ databases">
        <title>Genomic Encyclopedia of Type Strains, Phase IV (KMG-IV): sequencing the most valuable type-strain genomes for metagenomic binning, comparative biology and taxonomic classification.</title>
        <authorList>
            <person name="Goeker M."/>
        </authorList>
    </citation>
    <scope>NUCLEOTIDE SEQUENCE [LARGE SCALE GENOMIC DNA]</scope>
    <source>
        <strain evidence="1 2">DSM 101806</strain>
    </source>
</reference>
<dbReference type="CDD" id="cd07061">
    <property type="entry name" value="HP_HAP_like"/>
    <property type="match status" value="1"/>
</dbReference>
<dbReference type="InterPro" id="IPR033379">
    <property type="entry name" value="Acid_Pase_AS"/>
</dbReference>
<dbReference type="InterPro" id="IPR000560">
    <property type="entry name" value="His_Pase_clade-2"/>
</dbReference>
<dbReference type="EC" id="3.1.3.26" evidence="1"/>
<name>A0A7W6JSZ6_9SPHN</name>
<dbReference type="Gene3D" id="3.40.50.1240">
    <property type="entry name" value="Phosphoglycerate mutase-like"/>
    <property type="match status" value="2"/>
</dbReference>
<dbReference type="PROSITE" id="PS00616">
    <property type="entry name" value="HIS_ACID_PHOSPHAT_1"/>
    <property type="match status" value="1"/>
</dbReference>
<dbReference type="GO" id="GO:0008707">
    <property type="term" value="F:inositol hexakisphosphate 4-phosphatase activity"/>
    <property type="evidence" value="ECO:0007669"/>
    <property type="project" value="UniProtKB-EC"/>
</dbReference>
<sequence>MRKAMMFRTLLGGIALVVSLGGNGPAGPAADAPPPGLGVDRVVLLMRHGVRPPTKAQPMPAGAAADAWPSWPVAPGWLTPHGGEAVGRLGSWDGARLRRLGVLPATGCPAPGAVAVVADSDQRTIATADAWLAALAPGCSIPNRHRPQGEDDPIFSAIEQGQGGYDPAAADAGVAAEVGPGGIAAVEARHHALLVSLDRILCGAAKNGCGVSGEASSIAPAAAGKRPKLGGALDRASTAAQILLLEYGEGKPMAEVGWGRATARDIAALSAFHALEFRLLARPRAVAAANLSGIAPILRAGLTGSAPVTLVSGHDTNVANLGGLLDVHWQVPGIAADDPAPGGAIVLERLRDAKGALYVRALYRSQTLDQIRSATALGADAPYRAVLAIPGCDARGIKGLCTLAQFEAKLAPAMR</sequence>
<comment type="caution">
    <text evidence="1">The sequence shown here is derived from an EMBL/GenBank/DDBJ whole genome shotgun (WGS) entry which is preliminary data.</text>
</comment>
<evidence type="ECO:0000313" key="1">
    <source>
        <dbReference type="EMBL" id="MBB4098996.1"/>
    </source>
</evidence>
<keyword evidence="1" id="KW-0378">Hydrolase</keyword>
<organism evidence="1 2">
    <name type="scientific">Sphingomonas kyeonggiensis</name>
    <dbReference type="NCBI Taxonomy" id="1268553"/>
    <lineage>
        <taxon>Bacteria</taxon>
        <taxon>Pseudomonadati</taxon>
        <taxon>Pseudomonadota</taxon>
        <taxon>Alphaproteobacteria</taxon>
        <taxon>Sphingomonadales</taxon>
        <taxon>Sphingomonadaceae</taxon>
        <taxon>Sphingomonas</taxon>
    </lineage>
</organism>
<dbReference type="Proteomes" id="UP000557392">
    <property type="component" value="Unassembled WGS sequence"/>
</dbReference>
<gene>
    <name evidence="1" type="ORF">GGR46_002560</name>
</gene>
<keyword evidence="2" id="KW-1185">Reference proteome</keyword>
<dbReference type="InterPro" id="IPR029033">
    <property type="entry name" value="His_PPase_superfam"/>
</dbReference>
<proteinExistence type="predicted"/>
<dbReference type="SUPFAM" id="SSF53254">
    <property type="entry name" value="Phosphoglycerate mutase-like"/>
    <property type="match status" value="1"/>
</dbReference>
<dbReference type="AlphaFoldDB" id="A0A7W6JSZ6"/>
<dbReference type="EC" id="3.1.3.2" evidence="1"/>